<evidence type="ECO:0000313" key="3">
    <source>
        <dbReference type="Proteomes" id="UP000030645"/>
    </source>
</evidence>
<dbReference type="SUPFAM" id="SSF49599">
    <property type="entry name" value="TRAF domain-like"/>
    <property type="match status" value="1"/>
</dbReference>
<sequence length="200" mass="22815">MVTKQFLASLWRRLYYYSSSNSNDTESNDLAILKAREAKPSHHLLKIESFNKLSENLSSPYIAEEFTAGGYTWLLCIHLQGDEENDGKNHVSIYLEVADTTDLPDGWEINATFNFFVYDQIRDKYVGLQGSGLFYSSRYTDPSSTYGDCILEGETEHHKSPYFISLAELQDPKLGYLINDTCILEAEINILAMLHCLSDR</sequence>
<reference evidence="3" key="1">
    <citation type="submission" date="2013-01" db="EMBL/GenBank/DDBJ databases">
        <title>Draft Genome Sequence of a Mulberry Tree, Morus notabilis C.K. Schneid.</title>
        <authorList>
            <person name="He N."/>
            <person name="Zhao S."/>
        </authorList>
    </citation>
    <scope>NUCLEOTIDE SEQUENCE</scope>
</reference>
<accession>W9QI11</accession>
<proteinExistence type="predicted"/>
<dbReference type="InterPro" id="IPR002083">
    <property type="entry name" value="MATH/TRAF_dom"/>
</dbReference>
<dbReference type="GO" id="GO:0016787">
    <property type="term" value="F:hydrolase activity"/>
    <property type="evidence" value="ECO:0007669"/>
    <property type="project" value="UniProtKB-KW"/>
</dbReference>
<dbReference type="eggNOG" id="KOG1987">
    <property type="taxonomic scope" value="Eukaryota"/>
</dbReference>
<dbReference type="InterPro" id="IPR008974">
    <property type="entry name" value="TRAF-like"/>
</dbReference>
<dbReference type="AlphaFoldDB" id="W9QI11"/>
<dbReference type="Proteomes" id="UP000030645">
    <property type="component" value="Unassembled WGS sequence"/>
</dbReference>
<evidence type="ECO:0000313" key="2">
    <source>
        <dbReference type="EMBL" id="EXB37655.1"/>
    </source>
</evidence>
<dbReference type="CDD" id="cd00121">
    <property type="entry name" value="MATH"/>
    <property type="match status" value="1"/>
</dbReference>
<protein>
    <submittedName>
        <fullName evidence="2">Ubiquitin carboxyl-terminal hydrolase 12</fullName>
    </submittedName>
</protein>
<dbReference type="STRING" id="981085.W9QI11"/>
<dbReference type="PANTHER" id="PTHR46162:SF2">
    <property type="entry name" value="ANKYRIN REPEAT-CONTAINING PROTEIN-RELATED"/>
    <property type="match status" value="1"/>
</dbReference>
<dbReference type="PANTHER" id="PTHR46162">
    <property type="entry name" value="TRAF-LIKE FAMILY PROTEIN"/>
    <property type="match status" value="1"/>
</dbReference>
<organism evidence="2 3">
    <name type="scientific">Morus notabilis</name>
    <dbReference type="NCBI Taxonomy" id="981085"/>
    <lineage>
        <taxon>Eukaryota</taxon>
        <taxon>Viridiplantae</taxon>
        <taxon>Streptophyta</taxon>
        <taxon>Embryophyta</taxon>
        <taxon>Tracheophyta</taxon>
        <taxon>Spermatophyta</taxon>
        <taxon>Magnoliopsida</taxon>
        <taxon>eudicotyledons</taxon>
        <taxon>Gunneridae</taxon>
        <taxon>Pentapetalae</taxon>
        <taxon>rosids</taxon>
        <taxon>fabids</taxon>
        <taxon>Rosales</taxon>
        <taxon>Moraceae</taxon>
        <taxon>Moreae</taxon>
        <taxon>Morus</taxon>
    </lineage>
</organism>
<evidence type="ECO:0000259" key="1">
    <source>
        <dbReference type="PROSITE" id="PS50144"/>
    </source>
</evidence>
<dbReference type="PROSITE" id="PS50144">
    <property type="entry name" value="MATH"/>
    <property type="match status" value="1"/>
</dbReference>
<keyword evidence="2" id="KW-0378">Hydrolase</keyword>
<feature type="domain" description="MATH" evidence="1">
    <location>
        <begin position="40"/>
        <end position="188"/>
    </location>
</feature>
<dbReference type="EMBL" id="KE343643">
    <property type="protein sequence ID" value="EXB37655.1"/>
    <property type="molecule type" value="Genomic_DNA"/>
</dbReference>
<dbReference type="Pfam" id="PF22486">
    <property type="entry name" value="MATH_2"/>
    <property type="match status" value="1"/>
</dbReference>
<keyword evidence="3" id="KW-1185">Reference proteome</keyword>
<gene>
    <name evidence="2" type="ORF">L484_021862</name>
</gene>
<name>W9QI11_9ROSA</name>
<dbReference type="Gene3D" id="2.60.210.10">
    <property type="entry name" value="Apoptosis, Tumor Necrosis Factor Receptor Associated Protein 2, Chain A"/>
    <property type="match status" value="1"/>
</dbReference>